<accession>A0A4U6U7I4</accession>
<reference evidence="1" key="1">
    <citation type="submission" date="2019-03" db="EMBL/GenBank/DDBJ databases">
        <title>WGS assembly of Setaria viridis.</title>
        <authorList>
            <person name="Huang P."/>
            <person name="Jenkins J."/>
            <person name="Grimwood J."/>
            <person name="Barry K."/>
            <person name="Healey A."/>
            <person name="Mamidi S."/>
            <person name="Sreedasyam A."/>
            <person name="Shu S."/>
            <person name="Feldman M."/>
            <person name="Wu J."/>
            <person name="Yu Y."/>
            <person name="Chen C."/>
            <person name="Johnson J."/>
            <person name="Rokhsar D."/>
            <person name="Baxter I."/>
            <person name="Schmutz J."/>
            <person name="Brutnell T."/>
            <person name="Kellogg E."/>
        </authorList>
    </citation>
    <scope>NUCLEOTIDE SEQUENCE [LARGE SCALE GENOMIC DNA]</scope>
</reference>
<proteinExistence type="predicted"/>
<evidence type="ECO:0000313" key="2">
    <source>
        <dbReference type="Proteomes" id="UP000298652"/>
    </source>
</evidence>
<gene>
    <name evidence="1" type="ORF">SEVIR_6G248601v2</name>
</gene>
<dbReference type="Gramene" id="TKW11680">
    <property type="protein sequence ID" value="TKW11680"/>
    <property type="gene ID" value="SEVIR_6G248601v2"/>
</dbReference>
<name>A0A4U6U7I4_SETVI</name>
<dbReference type="Proteomes" id="UP000298652">
    <property type="component" value="Chromosome 6"/>
</dbReference>
<protein>
    <submittedName>
        <fullName evidence="1">Uncharacterized protein</fullName>
    </submittedName>
</protein>
<sequence length="125" mass="14453">MPFHFQDAVCCGFRTVLQNCHTIKVFHVIYVTLDHQAAGISKMGVTLYHVPIIGSKNLHSFLVLLWVLNIVQGFRTRGIYELRVFRRETLHWINLLNRRSTPLSRSPILHSNAFNCSSSHTTFLF</sequence>
<dbReference type="AlphaFoldDB" id="A0A4U6U7I4"/>
<organism evidence="1 2">
    <name type="scientific">Setaria viridis</name>
    <name type="common">Green bristlegrass</name>
    <name type="synonym">Setaria italica subsp. viridis</name>
    <dbReference type="NCBI Taxonomy" id="4556"/>
    <lineage>
        <taxon>Eukaryota</taxon>
        <taxon>Viridiplantae</taxon>
        <taxon>Streptophyta</taxon>
        <taxon>Embryophyta</taxon>
        <taxon>Tracheophyta</taxon>
        <taxon>Spermatophyta</taxon>
        <taxon>Magnoliopsida</taxon>
        <taxon>Liliopsida</taxon>
        <taxon>Poales</taxon>
        <taxon>Poaceae</taxon>
        <taxon>PACMAD clade</taxon>
        <taxon>Panicoideae</taxon>
        <taxon>Panicodae</taxon>
        <taxon>Paniceae</taxon>
        <taxon>Cenchrinae</taxon>
        <taxon>Setaria</taxon>
    </lineage>
</organism>
<keyword evidence="2" id="KW-1185">Reference proteome</keyword>
<evidence type="ECO:0000313" key="1">
    <source>
        <dbReference type="EMBL" id="TKW11680.1"/>
    </source>
</evidence>
<dbReference type="EMBL" id="CM016557">
    <property type="protein sequence ID" value="TKW11680.1"/>
    <property type="molecule type" value="Genomic_DNA"/>
</dbReference>